<keyword evidence="5" id="KW-1003">Cell membrane</keyword>
<evidence type="ECO:0000256" key="9">
    <source>
        <dbReference type="ARBA" id="ARBA00023143"/>
    </source>
</evidence>
<keyword evidence="9" id="KW-0975">Bacterial flagellum</keyword>
<feature type="transmembrane region" description="Helical" evidence="10">
    <location>
        <begin position="251"/>
        <end position="274"/>
    </location>
</feature>
<protein>
    <recommendedName>
        <fullName evidence="4">Flagellar motor switch protein FliG</fullName>
    </recommendedName>
</protein>
<comment type="subcellular location">
    <subcellularLocation>
        <location evidence="1">Bacterial flagellum basal body</location>
    </subcellularLocation>
    <subcellularLocation>
        <location evidence="2">Cell membrane</location>
        <topology evidence="2">Peripheral membrane protein</topology>
        <orientation evidence="2">Cytoplasmic side</orientation>
    </subcellularLocation>
</comment>
<dbReference type="EMBL" id="VGJX01000460">
    <property type="protein sequence ID" value="MBM3275143.1"/>
    <property type="molecule type" value="Genomic_DNA"/>
</dbReference>
<dbReference type="GO" id="GO:0005886">
    <property type="term" value="C:plasma membrane"/>
    <property type="evidence" value="ECO:0007669"/>
    <property type="project" value="UniProtKB-SubCell"/>
</dbReference>
<feature type="domain" description="Flagellar motor switch protein FliG N-terminal" evidence="12">
    <location>
        <begin position="364"/>
        <end position="426"/>
    </location>
</feature>
<dbReference type="InterPro" id="IPR000090">
    <property type="entry name" value="Flg_Motor_Flig"/>
</dbReference>
<evidence type="ECO:0000313" key="13">
    <source>
        <dbReference type="EMBL" id="MBM3275143.1"/>
    </source>
</evidence>
<evidence type="ECO:0000259" key="11">
    <source>
        <dbReference type="Pfam" id="PF14841"/>
    </source>
</evidence>
<dbReference type="GO" id="GO:0003774">
    <property type="term" value="F:cytoskeletal motor activity"/>
    <property type="evidence" value="ECO:0007669"/>
    <property type="project" value="InterPro"/>
</dbReference>
<name>A0A937X4G1_9BACT</name>
<evidence type="ECO:0000256" key="6">
    <source>
        <dbReference type="ARBA" id="ARBA00022500"/>
    </source>
</evidence>
<keyword evidence="7" id="KW-0283">Flagellar rotation</keyword>
<dbReference type="Gene3D" id="1.10.220.30">
    <property type="match status" value="2"/>
</dbReference>
<reference evidence="13 14" key="1">
    <citation type="submission" date="2019-03" db="EMBL/GenBank/DDBJ databases">
        <title>Lake Tanganyika Metagenome-Assembled Genomes (MAGs).</title>
        <authorList>
            <person name="Tran P."/>
        </authorList>
    </citation>
    <scope>NUCLEOTIDE SEQUENCE [LARGE SCALE GENOMIC DNA]</scope>
    <source>
        <strain evidence="13">K_DeepCast_65m_m2_236</strain>
    </source>
</reference>
<feature type="domain" description="Flagellar motor switch protein FliG middle" evidence="11">
    <location>
        <begin position="449"/>
        <end position="519"/>
    </location>
</feature>
<comment type="similarity">
    <text evidence="3">Belongs to the FliG family.</text>
</comment>
<dbReference type="PANTHER" id="PTHR30534:SF0">
    <property type="entry name" value="FLAGELLAR MOTOR SWITCH PROTEIN FLIG"/>
    <property type="match status" value="1"/>
</dbReference>
<dbReference type="PANTHER" id="PTHR30534">
    <property type="entry name" value="FLAGELLAR MOTOR SWITCH PROTEIN FLIG"/>
    <property type="match status" value="1"/>
</dbReference>
<proteinExistence type="inferred from homology"/>
<dbReference type="Pfam" id="PF14841">
    <property type="entry name" value="FliG_M"/>
    <property type="match status" value="1"/>
</dbReference>
<keyword evidence="8 10" id="KW-0472">Membrane</keyword>
<evidence type="ECO:0000256" key="4">
    <source>
        <dbReference type="ARBA" id="ARBA00021870"/>
    </source>
</evidence>
<evidence type="ECO:0000256" key="10">
    <source>
        <dbReference type="SAM" id="Phobius"/>
    </source>
</evidence>
<dbReference type="Pfam" id="PF14842">
    <property type="entry name" value="FliG_N"/>
    <property type="match status" value="1"/>
</dbReference>
<organism evidence="13 14">
    <name type="scientific">Candidatus Tanganyikabacteria bacterium</name>
    <dbReference type="NCBI Taxonomy" id="2961651"/>
    <lineage>
        <taxon>Bacteria</taxon>
        <taxon>Bacillati</taxon>
        <taxon>Candidatus Sericytochromatia</taxon>
        <taxon>Candidatus Tanganyikabacteria</taxon>
    </lineage>
</organism>
<keyword evidence="10" id="KW-0812">Transmembrane</keyword>
<dbReference type="AlphaFoldDB" id="A0A937X4G1"/>
<keyword evidence="10" id="KW-1133">Transmembrane helix</keyword>
<dbReference type="Proteomes" id="UP000703893">
    <property type="component" value="Unassembled WGS sequence"/>
</dbReference>
<evidence type="ECO:0000256" key="3">
    <source>
        <dbReference type="ARBA" id="ARBA00010299"/>
    </source>
</evidence>
<keyword evidence="6" id="KW-0145">Chemotaxis</keyword>
<dbReference type="GO" id="GO:0006935">
    <property type="term" value="P:chemotaxis"/>
    <property type="evidence" value="ECO:0007669"/>
    <property type="project" value="UniProtKB-KW"/>
</dbReference>
<comment type="caution">
    <text evidence="13">The sequence shown here is derived from an EMBL/GenBank/DDBJ whole genome shotgun (WGS) entry which is preliminary data.</text>
</comment>
<accession>A0A937X4G1</accession>
<evidence type="ECO:0000313" key="14">
    <source>
        <dbReference type="Proteomes" id="UP000703893"/>
    </source>
</evidence>
<dbReference type="GO" id="GO:0009425">
    <property type="term" value="C:bacterial-type flagellum basal body"/>
    <property type="evidence" value="ECO:0007669"/>
    <property type="project" value="UniProtKB-SubCell"/>
</dbReference>
<dbReference type="InterPro" id="IPR011002">
    <property type="entry name" value="FliG_a-hlx"/>
</dbReference>
<evidence type="ECO:0000256" key="7">
    <source>
        <dbReference type="ARBA" id="ARBA00022779"/>
    </source>
</evidence>
<dbReference type="InterPro" id="IPR032779">
    <property type="entry name" value="FliG_M"/>
</dbReference>
<evidence type="ECO:0000256" key="2">
    <source>
        <dbReference type="ARBA" id="ARBA00004413"/>
    </source>
</evidence>
<dbReference type="InterPro" id="IPR028263">
    <property type="entry name" value="FliG_N"/>
</dbReference>
<evidence type="ECO:0000256" key="5">
    <source>
        <dbReference type="ARBA" id="ARBA00022475"/>
    </source>
</evidence>
<dbReference type="GO" id="GO:0071973">
    <property type="term" value="P:bacterial-type flagellum-dependent cell motility"/>
    <property type="evidence" value="ECO:0007669"/>
    <property type="project" value="InterPro"/>
</dbReference>
<evidence type="ECO:0000259" key="12">
    <source>
        <dbReference type="Pfam" id="PF14842"/>
    </source>
</evidence>
<sequence length="530" mass="55345">MKMKLSRLWSAMLGGAILTAVTAGGPAGTLAIWPVAAQVAAPAALPPGSAGESAVLLEQVSYEKLLEESLKQSIASYLGDNRFIVVVRARMTRTGGQPGSIVPGVAQPYQPVLTTTLPGLEPAEDLPGLPAPPGFAARAGQVVPPPPAAAQAVAVPAVPGGLRIDQLRVKVLVDKEIKAEEKSFLESLISQKSDANFARGDEVKVEAAKFRELPQGLQTAAVTGTAVLASGSAAAPALPGVPLGTPAADPWRWVLLAVLGLLTLLVLGLLAALLMRRPAPAAAQLAPGVPFQGQGLPPGFLAPNTLLGAQTAPPTIAAATTLDDTEKKAEREAAILRQELVVMLLEYPDLAATLFRDLLKKEDGARKAAIVLRTLGMQSSSRLFTTLGADEWGRIEAEFPAAREASSEETKAAIEEAYQAMVAERAAALAVGNTRKNSPFGFLEKLDDSQILFILQDEGLKVRALVLSQLPFKRAAALIKKWPVEDQGTIATALGELEAIPVTTFQSIADKLAQKAAQAPSFSAVLTDGV</sequence>
<evidence type="ECO:0000256" key="1">
    <source>
        <dbReference type="ARBA" id="ARBA00004117"/>
    </source>
</evidence>
<dbReference type="SUPFAM" id="SSF48029">
    <property type="entry name" value="FliG"/>
    <property type="match status" value="1"/>
</dbReference>
<feature type="non-terminal residue" evidence="13">
    <location>
        <position position="530"/>
    </location>
</feature>
<gene>
    <name evidence="13" type="ORF">FJZ00_08310</name>
</gene>
<evidence type="ECO:0000256" key="8">
    <source>
        <dbReference type="ARBA" id="ARBA00023136"/>
    </source>
</evidence>